<evidence type="ECO:0000256" key="4">
    <source>
        <dbReference type="ARBA" id="ARBA00022989"/>
    </source>
</evidence>
<proteinExistence type="inferred from homology"/>
<evidence type="ECO:0000313" key="8">
    <source>
        <dbReference type="EMBL" id="CAI5781263.1"/>
    </source>
</evidence>
<keyword evidence="5 7" id="KW-0472">Membrane</keyword>
<dbReference type="PANTHER" id="PTHR14948:SF46">
    <property type="entry name" value="DISPANIN SUBFAMILY A MEMBER 2B-LIKE-RELATED"/>
    <property type="match status" value="1"/>
</dbReference>
<dbReference type="PANTHER" id="PTHR14948">
    <property type="entry name" value="NG5"/>
    <property type="match status" value="1"/>
</dbReference>
<dbReference type="AlphaFoldDB" id="A0AA35KQE0"/>
<evidence type="ECO:0000256" key="3">
    <source>
        <dbReference type="ARBA" id="ARBA00022692"/>
    </source>
</evidence>
<comment type="subcellular location">
    <subcellularLocation>
        <location evidence="1">Membrane</location>
    </subcellularLocation>
</comment>
<name>A0AA35KQE0_9SAUR</name>
<organism evidence="8 9">
    <name type="scientific">Podarcis lilfordi</name>
    <name type="common">Lilford's wall lizard</name>
    <dbReference type="NCBI Taxonomy" id="74358"/>
    <lineage>
        <taxon>Eukaryota</taxon>
        <taxon>Metazoa</taxon>
        <taxon>Chordata</taxon>
        <taxon>Craniata</taxon>
        <taxon>Vertebrata</taxon>
        <taxon>Euteleostomi</taxon>
        <taxon>Lepidosauria</taxon>
        <taxon>Squamata</taxon>
        <taxon>Bifurcata</taxon>
        <taxon>Unidentata</taxon>
        <taxon>Episquamata</taxon>
        <taxon>Laterata</taxon>
        <taxon>Lacertibaenia</taxon>
        <taxon>Lacertidae</taxon>
        <taxon>Podarcis</taxon>
    </lineage>
</organism>
<dbReference type="EMBL" id="OX395133">
    <property type="protein sequence ID" value="CAI5781263.1"/>
    <property type="molecule type" value="Genomic_DNA"/>
</dbReference>
<dbReference type="Pfam" id="PF04505">
    <property type="entry name" value="CD225"/>
    <property type="match status" value="1"/>
</dbReference>
<evidence type="ECO:0000256" key="6">
    <source>
        <dbReference type="SAM" id="MobiDB-lite"/>
    </source>
</evidence>
<reference evidence="8" key="1">
    <citation type="submission" date="2022-12" db="EMBL/GenBank/DDBJ databases">
        <authorList>
            <person name="Alioto T."/>
            <person name="Alioto T."/>
            <person name="Gomez Garrido J."/>
        </authorList>
    </citation>
    <scope>NUCLEOTIDE SEQUENCE</scope>
</reference>
<dbReference type="Proteomes" id="UP001178461">
    <property type="component" value="Chromosome 8"/>
</dbReference>
<evidence type="ECO:0000256" key="7">
    <source>
        <dbReference type="SAM" id="Phobius"/>
    </source>
</evidence>
<feature type="compositionally biased region" description="Basic and acidic residues" evidence="6">
    <location>
        <begin position="1"/>
        <end position="11"/>
    </location>
</feature>
<evidence type="ECO:0000256" key="2">
    <source>
        <dbReference type="ARBA" id="ARBA00006843"/>
    </source>
</evidence>
<feature type="transmembrane region" description="Helical" evidence="7">
    <location>
        <begin position="89"/>
        <end position="111"/>
    </location>
</feature>
<keyword evidence="9" id="KW-1185">Reference proteome</keyword>
<protein>
    <submittedName>
        <fullName evidence="8">Proline-rich transmembrane protein 1-like</fullName>
    </submittedName>
</protein>
<evidence type="ECO:0000256" key="1">
    <source>
        <dbReference type="ARBA" id="ARBA00004370"/>
    </source>
</evidence>
<feature type="transmembrane region" description="Helical" evidence="7">
    <location>
        <begin position="136"/>
        <end position="160"/>
    </location>
</feature>
<evidence type="ECO:0000313" key="9">
    <source>
        <dbReference type="Proteomes" id="UP001178461"/>
    </source>
</evidence>
<keyword evidence="4 7" id="KW-1133">Transmembrane helix</keyword>
<gene>
    <name evidence="8" type="ORF">PODLI_1B013002</name>
</gene>
<evidence type="ECO:0000256" key="5">
    <source>
        <dbReference type="ARBA" id="ARBA00023136"/>
    </source>
</evidence>
<sequence>MSNYERLKDDSTTTQDPPPYADKDSHEDPEPTKPLIGPEPRHMGWPSNAVPPQYQHYGAAGAGSYQVPILQPPQATVIIRGPPANEPDYLVYSVCTMLCCCLPLGIAALIYSMQTREANLNGDVIAAKRNSKMARILANTALGVGCVLIVVYVIIMAIVYTNAKNQHPPN</sequence>
<feature type="region of interest" description="Disordered" evidence="6">
    <location>
        <begin position="1"/>
        <end position="48"/>
    </location>
</feature>
<accession>A0AA35KQE0</accession>
<dbReference type="InterPro" id="IPR051423">
    <property type="entry name" value="CD225/Dispanin"/>
</dbReference>
<dbReference type="GO" id="GO:0016020">
    <property type="term" value="C:membrane"/>
    <property type="evidence" value="ECO:0007669"/>
    <property type="project" value="UniProtKB-SubCell"/>
</dbReference>
<feature type="compositionally biased region" description="Basic and acidic residues" evidence="6">
    <location>
        <begin position="21"/>
        <end position="31"/>
    </location>
</feature>
<keyword evidence="3 7" id="KW-0812">Transmembrane</keyword>
<dbReference type="InterPro" id="IPR007593">
    <property type="entry name" value="CD225/Dispanin_fam"/>
</dbReference>
<comment type="similarity">
    <text evidence="2">Belongs to the CD225/Dispanin family.</text>
</comment>